<evidence type="ECO:0000313" key="3">
    <source>
        <dbReference type="Proteomes" id="UP000030689"/>
    </source>
</evidence>
<sequence>MSSLLILFFIALTFNIHSSKATNPPVRITDTVHCNPNNLYSVSVSDSSVECRFRRVEPSFGQENQKLFKKWDTVLDEQTQCEKRIKRCSRNGENQIFFAGEKRPKRKPRRILKQIKKASQ</sequence>
<protein>
    <submittedName>
        <fullName evidence="2">Uncharacterized protein</fullName>
    </submittedName>
</protein>
<feature type="chain" id="PRO_5004721686" evidence="1">
    <location>
        <begin position="22"/>
        <end position="120"/>
    </location>
</feature>
<dbReference type="STRING" id="72664.V4L9Q6"/>
<evidence type="ECO:0000256" key="1">
    <source>
        <dbReference type="SAM" id="SignalP"/>
    </source>
</evidence>
<feature type="signal peptide" evidence="1">
    <location>
        <begin position="1"/>
        <end position="21"/>
    </location>
</feature>
<dbReference type="Gramene" id="ESQ47140">
    <property type="protein sequence ID" value="ESQ47140"/>
    <property type="gene ID" value="EUTSA_v10028187mg"/>
</dbReference>
<dbReference type="Proteomes" id="UP000030689">
    <property type="component" value="Unassembled WGS sequence"/>
</dbReference>
<proteinExistence type="predicted"/>
<gene>
    <name evidence="2" type="ORF">EUTSA_v10028187mg</name>
</gene>
<reference evidence="2 3" key="1">
    <citation type="journal article" date="2013" name="Front. Plant Sci.">
        <title>The Reference Genome of the Halophytic Plant Eutrema salsugineum.</title>
        <authorList>
            <person name="Yang R."/>
            <person name="Jarvis D.E."/>
            <person name="Chen H."/>
            <person name="Beilstein M.A."/>
            <person name="Grimwood J."/>
            <person name="Jenkins J."/>
            <person name="Shu S."/>
            <person name="Prochnik S."/>
            <person name="Xin M."/>
            <person name="Ma C."/>
            <person name="Schmutz J."/>
            <person name="Wing R.A."/>
            <person name="Mitchell-Olds T."/>
            <person name="Schumaker K.S."/>
            <person name="Wang X."/>
        </authorList>
    </citation>
    <scope>NUCLEOTIDE SEQUENCE [LARGE SCALE GENOMIC DNA]</scope>
</reference>
<accession>V4L9Q6</accession>
<dbReference type="EMBL" id="KI517416">
    <property type="protein sequence ID" value="ESQ47140.1"/>
    <property type="molecule type" value="Genomic_DNA"/>
</dbReference>
<dbReference type="AlphaFoldDB" id="V4L9Q6"/>
<name>V4L9Q6_EUTSA</name>
<dbReference type="KEGG" id="eus:EUTSA_v10028187mg"/>
<dbReference type="OrthoDB" id="1113307at2759"/>
<feature type="non-terminal residue" evidence="2">
    <location>
        <position position="120"/>
    </location>
</feature>
<keyword evidence="1" id="KW-0732">Signal</keyword>
<evidence type="ECO:0000313" key="2">
    <source>
        <dbReference type="EMBL" id="ESQ47140.1"/>
    </source>
</evidence>
<keyword evidence="3" id="KW-1185">Reference proteome</keyword>
<organism evidence="2 3">
    <name type="scientific">Eutrema salsugineum</name>
    <name type="common">Saltwater cress</name>
    <name type="synonym">Sisymbrium salsugineum</name>
    <dbReference type="NCBI Taxonomy" id="72664"/>
    <lineage>
        <taxon>Eukaryota</taxon>
        <taxon>Viridiplantae</taxon>
        <taxon>Streptophyta</taxon>
        <taxon>Embryophyta</taxon>
        <taxon>Tracheophyta</taxon>
        <taxon>Spermatophyta</taxon>
        <taxon>Magnoliopsida</taxon>
        <taxon>eudicotyledons</taxon>
        <taxon>Gunneridae</taxon>
        <taxon>Pentapetalae</taxon>
        <taxon>rosids</taxon>
        <taxon>malvids</taxon>
        <taxon>Brassicales</taxon>
        <taxon>Brassicaceae</taxon>
        <taxon>Eutremeae</taxon>
        <taxon>Eutrema</taxon>
    </lineage>
</organism>